<dbReference type="EnsemblPlants" id="Pp3c3_16910V3.1">
    <property type="protein sequence ID" value="Pp3c3_16910V3.1"/>
    <property type="gene ID" value="Pp3c3_16910"/>
</dbReference>
<evidence type="ECO:0000313" key="3">
    <source>
        <dbReference type="Proteomes" id="UP000006727"/>
    </source>
</evidence>
<dbReference type="EMBL" id="ABEU02000003">
    <property type="protein sequence ID" value="PNR57542.1"/>
    <property type="molecule type" value="Genomic_DNA"/>
</dbReference>
<evidence type="ECO:0000313" key="2">
    <source>
        <dbReference type="EnsemblPlants" id="Pp3c3_16910V3.1"/>
    </source>
</evidence>
<reference evidence="2" key="3">
    <citation type="submission" date="2020-12" db="UniProtKB">
        <authorList>
            <consortium name="EnsemblPlants"/>
        </authorList>
    </citation>
    <scope>IDENTIFICATION</scope>
</reference>
<keyword evidence="3" id="KW-1185">Reference proteome</keyword>
<dbReference type="Gramene" id="Pp3c3_16910V3.2">
    <property type="protein sequence ID" value="Pp3c3_16910V3.2"/>
    <property type="gene ID" value="Pp3c3_16910"/>
</dbReference>
<dbReference type="GeneID" id="112280071"/>
<dbReference type="GO" id="GO:0031593">
    <property type="term" value="F:polyubiquitin modification-dependent protein binding"/>
    <property type="evidence" value="ECO:0000318"/>
    <property type="project" value="GO_Central"/>
</dbReference>
<proteinExistence type="predicted"/>
<dbReference type="OrthoDB" id="6358435at2759"/>
<dbReference type="RefSeq" id="XP_024370830.1">
    <property type="nucleotide sequence ID" value="XM_024515062.2"/>
</dbReference>
<dbReference type="Gramene" id="Pp3c3_16910V3.7">
    <property type="protein sequence ID" value="Pp3c3_16910V3.7"/>
    <property type="gene ID" value="Pp3c3_16910"/>
</dbReference>
<dbReference type="PRINTS" id="PR02051">
    <property type="entry name" value="PROTEINF175"/>
</dbReference>
<dbReference type="Gramene" id="Pp3c3_16910V3.6">
    <property type="protein sequence ID" value="Pp3c3_16910V3.6"/>
    <property type="gene ID" value="Pp3c3_16910"/>
</dbReference>
<protein>
    <submittedName>
        <fullName evidence="1 2">Uncharacterized protein</fullName>
    </submittedName>
</protein>
<dbReference type="EnsemblPlants" id="Pp3c3_16910V3.2">
    <property type="protein sequence ID" value="Pp3c3_16910V3.2"/>
    <property type="gene ID" value="Pp3c3_16910"/>
</dbReference>
<dbReference type="OMA" id="SGMMNED"/>
<reference evidence="1 3" key="2">
    <citation type="journal article" date="2018" name="Plant J.">
        <title>The Physcomitrella patens chromosome-scale assembly reveals moss genome structure and evolution.</title>
        <authorList>
            <person name="Lang D."/>
            <person name="Ullrich K.K."/>
            <person name="Murat F."/>
            <person name="Fuchs J."/>
            <person name="Jenkins J."/>
            <person name="Haas F.B."/>
            <person name="Piednoel M."/>
            <person name="Gundlach H."/>
            <person name="Van Bel M."/>
            <person name="Meyberg R."/>
            <person name="Vives C."/>
            <person name="Morata J."/>
            <person name="Symeonidi A."/>
            <person name="Hiss M."/>
            <person name="Muchero W."/>
            <person name="Kamisugi Y."/>
            <person name="Saleh O."/>
            <person name="Blanc G."/>
            <person name="Decker E.L."/>
            <person name="van Gessel N."/>
            <person name="Grimwood J."/>
            <person name="Hayes R.D."/>
            <person name="Graham S.W."/>
            <person name="Gunter L.E."/>
            <person name="McDaniel S.F."/>
            <person name="Hoernstein S.N.W."/>
            <person name="Larsson A."/>
            <person name="Li F.W."/>
            <person name="Perroud P.F."/>
            <person name="Phillips J."/>
            <person name="Ranjan P."/>
            <person name="Rokshar D.S."/>
            <person name="Rothfels C.J."/>
            <person name="Schneider L."/>
            <person name="Shu S."/>
            <person name="Stevenson D.W."/>
            <person name="Thummler F."/>
            <person name="Tillich M."/>
            <person name="Villarreal Aguilar J.C."/>
            <person name="Widiez T."/>
            <person name="Wong G.K."/>
            <person name="Wymore A."/>
            <person name="Zhang Y."/>
            <person name="Zimmer A.D."/>
            <person name="Quatrano R.S."/>
            <person name="Mayer K.F.X."/>
            <person name="Goodstein D."/>
            <person name="Casacuberta J.M."/>
            <person name="Vandepoele K."/>
            <person name="Reski R."/>
            <person name="Cuming A.C."/>
            <person name="Tuskan G.A."/>
            <person name="Maumus F."/>
            <person name="Salse J."/>
            <person name="Schmutz J."/>
            <person name="Rensing S.A."/>
        </authorList>
    </citation>
    <scope>NUCLEOTIDE SEQUENCE [LARGE SCALE GENOMIC DNA]</scope>
    <source>
        <strain evidence="2 3">cv. Gransden 2004</strain>
    </source>
</reference>
<dbReference type="eggNOG" id="ENOG502QPV5">
    <property type="taxonomic scope" value="Eukaryota"/>
</dbReference>
<dbReference type="EnsemblPlants" id="Pp3c3_16910V3.5">
    <property type="protein sequence ID" value="Pp3c3_16910V3.5"/>
    <property type="gene ID" value="Pp3c3_16910"/>
</dbReference>
<sequence>MANDRSTPDGDTPVERVAISGAALAALLQAVNSSLGDCDGVLFGHVERNTTSTMVDEDVGPQTSHDSTAIVTGHFCSGGLASFYDTTGRIDAAKLAQMVGDRESRGGDVPIGWFVGRRESSMRPSMRESTVTANLRNTQFSVPEDAPVSPTLNSSNGLLGEESDLNRKDLKPIGIPHSSPCLFFLFTESSDTNSIHTHEYRAFQYRTKPRGVGCFEIRSVKIVNIGPAFRGLYDSFAPVAPFPWFSMTSASDGESSDESLRKLTMTSQNADVQMEGAKKVNQSLLDMYSQDFSVDRLHCLIKTEGDGGSVRELEALYRTMLRKLDVLAKQVCEGNEAIFEQELANSKLRMALQSAGKR</sequence>
<dbReference type="CDD" id="cd23656">
    <property type="entry name" value="Abraxas_plant"/>
    <property type="match status" value="1"/>
</dbReference>
<name>A9RSH0_PHYPA</name>
<dbReference type="EnsemblPlants" id="Pp3c3_16910V3.7">
    <property type="protein sequence ID" value="Pp3c3_16910V3.7"/>
    <property type="gene ID" value="Pp3c3_16910"/>
</dbReference>
<dbReference type="GO" id="GO:0005634">
    <property type="term" value="C:nucleus"/>
    <property type="evidence" value="ECO:0000318"/>
    <property type="project" value="GO_Central"/>
</dbReference>
<dbReference type="Gramene" id="Pp3c3_16910V3.1">
    <property type="protein sequence ID" value="Pp3c3_16910V3.1"/>
    <property type="gene ID" value="Pp3c3_16910"/>
</dbReference>
<evidence type="ECO:0000313" key="1">
    <source>
        <dbReference type="EMBL" id="PNR57542.1"/>
    </source>
</evidence>
<dbReference type="KEGG" id="ppp:112280071"/>
<dbReference type="InterPro" id="IPR023238">
    <property type="entry name" value="FAM175"/>
</dbReference>
<dbReference type="Proteomes" id="UP000006727">
    <property type="component" value="Chromosome 3"/>
</dbReference>
<dbReference type="PaxDb" id="3218-PP1S25_350V6.1"/>
<accession>A9RSH0</accession>
<dbReference type="RefSeq" id="XP_024370829.1">
    <property type="nucleotide sequence ID" value="XM_024515061.2"/>
</dbReference>
<reference evidence="1 3" key="1">
    <citation type="journal article" date="2008" name="Science">
        <title>The Physcomitrella genome reveals evolutionary insights into the conquest of land by plants.</title>
        <authorList>
            <person name="Rensing S."/>
            <person name="Lang D."/>
            <person name="Zimmer A."/>
            <person name="Terry A."/>
            <person name="Salamov A."/>
            <person name="Shapiro H."/>
            <person name="Nishiyama T."/>
            <person name="Perroud P.-F."/>
            <person name="Lindquist E."/>
            <person name="Kamisugi Y."/>
            <person name="Tanahashi T."/>
            <person name="Sakakibara K."/>
            <person name="Fujita T."/>
            <person name="Oishi K."/>
            <person name="Shin-I T."/>
            <person name="Kuroki Y."/>
            <person name="Toyoda A."/>
            <person name="Suzuki Y."/>
            <person name="Hashimoto A."/>
            <person name="Yamaguchi K."/>
            <person name="Sugano A."/>
            <person name="Kohara Y."/>
            <person name="Fujiyama A."/>
            <person name="Anterola A."/>
            <person name="Aoki S."/>
            <person name="Ashton N."/>
            <person name="Barbazuk W.B."/>
            <person name="Barker E."/>
            <person name="Bennetzen J."/>
            <person name="Bezanilla M."/>
            <person name="Blankenship R."/>
            <person name="Cho S.H."/>
            <person name="Dutcher S."/>
            <person name="Estelle M."/>
            <person name="Fawcett J.A."/>
            <person name="Gundlach H."/>
            <person name="Hanada K."/>
            <person name="Heyl A."/>
            <person name="Hicks K.A."/>
            <person name="Hugh J."/>
            <person name="Lohr M."/>
            <person name="Mayer K."/>
            <person name="Melkozernov A."/>
            <person name="Murata T."/>
            <person name="Nelson D."/>
            <person name="Pils B."/>
            <person name="Prigge M."/>
            <person name="Reiss B."/>
            <person name="Renner T."/>
            <person name="Rombauts S."/>
            <person name="Rushton P."/>
            <person name="Sanderfoot A."/>
            <person name="Schween G."/>
            <person name="Shiu S.-H."/>
            <person name="Stueber K."/>
            <person name="Theodoulou F.L."/>
            <person name="Tu H."/>
            <person name="Van de Peer Y."/>
            <person name="Verrier P.J."/>
            <person name="Waters E."/>
            <person name="Wood A."/>
            <person name="Yang L."/>
            <person name="Cove D."/>
            <person name="Cuming A."/>
            <person name="Hasebe M."/>
            <person name="Lucas S."/>
            <person name="Mishler D.B."/>
            <person name="Reski R."/>
            <person name="Grigoriev I."/>
            <person name="Quatrano R.S."/>
            <person name="Boore J.L."/>
        </authorList>
    </citation>
    <scope>NUCLEOTIDE SEQUENCE [LARGE SCALE GENOMIC DNA]</scope>
    <source>
        <strain evidence="2 3">cv. Gransden 2004</strain>
    </source>
</reference>
<dbReference type="Gramene" id="Pp3c3_16910V3.5">
    <property type="protein sequence ID" value="Pp3c3_16910V3.5"/>
    <property type="gene ID" value="Pp3c3_16910"/>
</dbReference>
<dbReference type="PANTHER" id="PTHR31728:SF5">
    <property type="entry name" value="OS07G0540200 PROTEIN"/>
    <property type="match status" value="1"/>
</dbReference>
<dbReference type="HOGENOM" id="CLU_059255_0_0_1"/>
<dbReference type="Pfam" id="PF21125">
    <property type="entry name" value="MPN_2A_DUB_like"/>
    <property type="match status" value="1"/>
</dbReference>
<organism evidence="1">
    <name type="scientific">Physcomitrium patens</name>
    <name type="common">Spreading-leaved earth moss</name>
    <name type="synonym">Physcomitrella patens</name>
    <dbReference type="NCBI Taxonomy" id="3218"/>
    <lineage>
        <taxon>Eukaryota</taxon>
        <taxon>Viridiplantae</taxon>
        <taxon>Streptophyta</taxon>
        <taxon>Embryophyta</taxon>
        <taxon>Bryophyta</taxon>
        <taxon>Bryophytina</taxon>
        <taxon>Bryopsida</taxon>
        <taxon>Funariidae</taxon>
        <taxon>Funariales</taxon>
        <taxon>Funariaceae</taxon>
        <taxon>Physcomitrium</taxon>
    </lineage>
</organism>
<dbReference type="AlphaFoldDB" id="A9RSH0"/>
<dbReference type="EnsemblPlants" id="Pp3c3_16910V3.6">
    <property type="protein sequence ID" value="Pp3c3_16910V3.6"/>
    <property type="gene ID" value="Pp3c3_16910"/>
</dbReference>
<dbReference type="PANTHER" id="PTHR31728">
    <property type="entry name" value="ABRAXAS FAMILY MEMBER"/>
    <property type="match status" value="1"/>
</dbReference>
<dbReference type="FunCoup" id="A9RSH0">
    <property type="interactions" value="2201"/>
</dbReference>
<gene>
    <name evidence="2" type="primary">LOC112280071</name>
    <name evidence="1" type="ORF">PHYPA_004536</name>
</gene>